<dbReference type="STRING" id="743788.S8FZQ9"/>
<evidence type="ECO:0000256" key="1">
    <source>
        <dbReference type="ARBA" id="ARBA00004141"/>
    </source>
</evidence>
<proteinExistence type="predicted"/>
<evidence type="ECO:0000256" key="2">
    <source>
        <dbReference type="ARBA" id="ARBA00022448"/>
    </source>
</evidence>
<protein>
    <recommendedName>
        <fullName evidence="7">Major facilitator superfamily (MFS) profile domain-containing protein</fullName>
    </recommendedName>
</protein>
<sequence>MSDHNIKVDIDALEEIGDQPPELVSAGDEEFGGTEERKKLEKKLLRKLDARMSILIVIYILNYIDRNNASAARLRGFESDLHLVKQEFNTLLSILYVGYILMQIPSNMLLNYIGKPSVYLPCCMIVWGMISCLTGVTKNFVGALLTRFFLGFVEAAFFPGALFLLSKWYKREELGVRTAVLSCGSLISNAFGTLIASGILDGMQGKLGHSAWRWLFFIEGALTMFVAICAIFVLPDFPSTSHRWLSPLEVRLAEQRMLEDVGISDEGDVAQTSQVAGLRMAVTDWKVWCLALALTSMVISLSFNAFFPTLTATLGYSRTVTLLLCAPPWGFATLVAFAVTRHSDKRGERFWHIAIPLLVGIIGFIIAISTMHLAARYVALFLMAQSYAAFITFLAWLSNSIPRPPAKRAVAIAFVNAFSQLGNIAGSYIWPTGWGPTYRYSYAICIAANGFCILLCYAFKLHLEYMNKQFEKREREEGRPRGFRYLT</sequence>
<keyword evidence="3 6" id="KW-0812">Transmembrane</keyword>
<dbReference type="PROSITE" id="PS50850">
    <property type="entry name" value="MFS"/>
    <property type="match status" value="1"/>
</dbReference>
<feature type="transmembrane region" description="Helical" evidence="6">
    <location>
        <begin position="319"/>
        <end position="339"/>
    </location>
</feature>
<dbReference type="FunFam" id="1.20.1250.20:FF:000013">
    <property type="entry name" value="MFS general substrate transporter"/>
    <property type="match status" value="1"/>
</dbReference>
<organism evidence="8 9">
    <name type="scientific">Fomitopsis schrenkii</name>
    <name type="common">Brown rot fungus</name>
    <dbReference type="NCBI Taxonomy" id="2126942"/>
    <lineage>
        <taxon>Eukaryota</taxon>
        <taxon>Fungi</taxon>
        <taxon>Dikarya</taxon>
        <taxon>Basidiomycota</taxon>
        <taxon>Agaricomycotina</taxon>
        <taxon>Agaricomycetes</taxon>
        <taxon>Polyporales</taxon>
        <taxon>Fomitopsis</taxon>
    </lineage>
</organism>
<feature type="transmembrane region" description="Helical" evidence="6">
    <location>
        <begin position="351"/>
        <end position="371"/>
    </location>
</feature>
<dbReference type="Gene3D" id="1.20.1250.20">
    <property type="entry name" value="MFS general substrate transporter like domains"/>
    <property type="match status" value="2"/>
</dbReference>
<evidence type="ECO:0000313" key="9">
    <source>
        <dbReference type="Proteomes" id="UP000015241"/>
    </source>
</evidence>
<feature type="transmembrane region" description="Helical" evidence="6">
    <location>
        <begin position="287"/>
        <end position="307"/>
    </location>
</feature>
<dbReference type="GO" id="GO:0016020">
    <property type="term" value="C:membrane"/>
    <property type="evidence" value="ECO:0007669"/>
    <property type="project" value="UniProtKB-SubCell"/>
</dbReference>
<keyword evidence="4 6" id="KW-1133">Transmembrane helix</keyword>
<dbReference type="InterPro" id="IPR020846">
    <property type="entry name" value="MFS_dom"/>
</dbReference>
<dbReference type="SUPFAM" id="SSF103473">
    <property type="entry name" value="MFS general substrate transporter"/>
    <property type="match status" value="1"/>
</dbReference>
<dbReference type="PANTHER" id="PTHR43791:SF6">
    <property type="entry name" value="TRANSPORTER, PUTATIVE (AFU_ORTHOLOGUE AFUA_1G16690)-RELATED"/>
    <property type="match status" value="1"/>
</dbReference>
<dbReference type="eggNOG" id="KOG2533">
    <property type="taxonomic scope" value="Eukaryota"/>
</dbReference>
<comment type="subcellular location">
    <subcellularLocation>
        <location evidence="1">Membrane</location>
        <topology evidence="1">Multi-pass membrane protein</topology>
    </subcellularLocation>
</comment>
<evidence type="ECO:0000313" key="8">
    <source>
        <dbReference type="EMBL" id="EPT03625.1"/>
    </source>
</evidence>
<feature type="transmembrane region" description="Helical" evidence="6">
    <location>
        <begin position="377"/>
        <end position="397"/>
    </location>
</feature>
<feature type="transmembrane region" description="Helical" evidence="6">
    <location>
        <begin position="148"/>
        <end position="166"/>
    </location>
</feature>
<feature type="transmembrane region" description="Helical" evidence="6">
    <location>
        <begin position="212"/>
        <end position="234"/>
    </location>
</feature>
<keyword evidence="2" id="KW-0813">Transport</keyword>
<feature type="transmembrane region" description="Helical" evidence="6">
    <location>
        <begin position="441"/>
        <end position="463"/>
    </location>
</feature>
<reference evidence="8 9" key="1">
    <citation type="journal article" date="2012" name="Science">
        <title>The Paleozoic origin of enzymatic lignin decomposition reconstructed from 31 fungal genomes.</title>
        <authorList>
            <person name="Floudas D."/>
            <person name="Binder M."/>
            <person name="Riley R."/>
            <person name="Barry K."/>
            <person name="Blanchette R.A."/>
            <person name="Henrissat B."/>
            <person name="Martinez A.T."/>
            <person name="Otillar R."/>
            <person name="Spatafora J.W."/>
            <person name="Yadav J.S."/>
            <person name="Aerts A."/>
            <person name="Benoit I."/>
            <person name="Boyd A."/>
            <person name="Carlson A."/>
            <person name="Copeland A."/>
            <person name="Coutinho P.M."/>
            <person name="de Vries R.P."/>
            <person name="Ferreira P."/>
            <person name="Findley K."/>
            <person name="Foster B."/>
            <person name="Gaskell J."/>
            <person name="Glotzer D."/>
            <person name="Gorecki P."/>
            <person name="Heitman J."/>
            <person name="Hesse C."/>
            <person name="Hori C."/>
            <person name="Igarashi K."/>
            <person name="Jurgens J.A."/>
            <person name="Kallen N."/>
            <person name="Kersten P."/>
            <person name="Kohler A."/>
            <person name="Kuees U."/>
            <person name="Kumar T.K.A."/>
            <person name="Kuo A."/>
            <person name="LaButti K."/>
            <person name="Larrondo L.F."/>
            <person name="Lindquist E."/>
            <person name="Ling A."/>
            <person name="Lombard V."/>
            <person name="Lucas S."/>
            <person name="Lundell T."/>
            <person name="Martin R."/>
            <person name="McLaughlin D.J."/>
            <person name="Morgenstern I."/>
            <person name="Morin E."/>
            <person name="Murat C."/>
            <person name="Nagy L.G."/>
            <person name="Nolan M."/>
            <person name="Ohm R.A."/>
            <person name="Patyshakuliyeva A."/>
            <person name="Rokas A."/>
            <person name="Ruiz-Duenas F.J."/>
            <person name="Sabat G."/>
            <person name="Salamov A."/>
            <person name="Samejima M."/>
            <person name="Schmutz J."/>
            <person name="Slot J.C."/>
            <person name="St John F."/>
            <person name="Stenlid J."/>
            <person name="Sun H."/>
            <person name="Sun S."/>
            <person name="Syed K."/>
            <person name="Tsang A."/>
            <person name="Wiebenga A."/>
            <person name="Young D."/>
            <person name="Pisabarro A."/>
            <person name="Eastwood D.C."/>
            <person name="Martin F."/>
            <person name="Cullen D."/>
            <person name="Grigoriev I.V."/>
            <person name="Hibbett D.S."/>
        </authorList>
    </citation>
    <scope>NUCLEOTIDE SEQUENCE</scope>
    <source>
        <strain evidence="9">FP-58527</strain>
    </source>
</reference>
<evidence type="ECO:0000256" key="6">
    <source>
        <dbReference type="SAM" id="Phobius"/>
    </source>
</evidence>
<feature type="transmembrane region" description="Helical" evidence="6">
    <location>
        <begin position="178"/>
        <end position="200"/>
    </location>
</feature>
<feature type="domain" description="Major facilitator superfamily (MFS) profile" evidence="7">
    <location>
        <begin position="51"/>
        <end position="460"/>
    </location>
</feature>
<dbReference type="Proteomes" id="UP000015241">
    <property type="component" value="Unassembled WGS sequence"/>
</dbReference>
<dbReference type="InterPro" id="IPR036259">
    <property type="entry name" value="MFS_trans_sf"/>
</dbReference>
<dbReference type="InterPro" id="IPR011701">
    <property type="entry name" value="MFS"/>
</dbReference>
<gene>
    <name evidence="8" type="ORF">FOMPIDRAFT_160197</name>
</gene>
<feature type="transmembrane region" description="Helical" evidence="6">
    <location>
        <begin position="409"/>
        <end position="429"/>
    </location>
</feature>
<dbReference type="PANTHER" id="PTHR43791">
    <property type="entry name" value="PERMEASE-RELATED"/>
    <property type="match status" value="1"/>
</dbReference>
<evidence type="ECO:0000256" key="3">
    <source>
        <dbReference type="ARBA" id="ARBA00022692"/>
    </source>
</evidence>
<dbReference type="InParanoid" id="S8FZQ9"/>
<dbReference type="Pfam" id="PF07690">
    <property type="entry name" value="MFS_1"/>
    <property type="match status" value="1"/>
</dbReference>
<name>S8FZQ9_FOMSC</name>
<evidence type="ECO:0000256" key="4">
    <source>
        <dbReference type="ARBA" id="ARBA00022989"/>
    </source>
</evidence>
<accession>S8FZQ9</accession>
<dbReference type="EMBL" id="KE504129">
    <property type="protein sequence ID" value="EPT03625.1"/>
    <property type="molecule type" value="Genomic_DNA"/>
</dbReference>
<dbReference type="FunFam" id="1.20.1250.20:FF:000057">
    <property type="entry name" value="MFS general substrate transporter"/>
    <property type="match status" value="1"/>
</dbReference>
<feature type="transmembrane region" description="Helical" evidence="6">
    <location>
        <begin position="118"/>
        <end position="136"/>
    </location>
</feature>
<dbReference type="HOGENOM" id="CLU_001265_0_6_1"/>
<keyword evidence="5 6" id="KW-0472">Membrane</keyword>
<keyword evidence="9" id="KW-1185">Reference proteome</keyword>
<dbReference type="AlphaFoldDB" id="S8FZQ9"/>
<dbReference type="OrthoDB" id="2985014at2759"/>
<evidence type="ECO:0000256" key="5">
    <source>
        <dbReference type="ARBA" id="ARBA00023136"/>
    </source>
</evidence>
<evidence type="ECO:0000259" key="7">
    <source>
        <dbReference type="PROSITE" id="PS50850"/>
    </source>
</evidence>
<dbReference type="GO" id="GO:0022857">
    <property type="term" value="F:transmembrane transporter activity"/>
    <property type="evidence" value="ECO:0007669"/>
    <property type="project" value="InterPro"/>
</dbReference>